<dbReference type="EMBL" id="LJKA01000009">
    <property type="protein sequence ID" value="KZD40375.1"/>
    <property type="molecule type" value="Genomic_DNA"/>
</dbReference>
<proteinExistence type="predicted"/>
<dbReference type="Proteomes" id="UP000076501">
    <property type="component" value="Unassembled WGS sequence"/>
</dbReference>
<dbReference type="AlphaFoldDB" id="A0A164HTH9"/>
<dbReference type="RefSeq" id="WP_063221359.1">
    <property type="nucleotide sequence ID" value="NZ_JAEHBS010000041.1"/>
</dbReference>
<evidence type="ECO:0008006" key="3">
    <source>
        <dbReference type="Google" id="ProtNLM"/>
    </source>
</evidence>
<evidence type="ECO:0000313" key="2">
    <source>
        <dbReference type="Proteomes" id="UP000076501"/>
    </source>
</evidence>
<name>A0A164HTH9_BACCE</name>
<evidence type="ECO:0000313" key="1">
    <source>
        <dbReference type="EMBL" id="KZD40375.1"/>
    </source>
</evidence>
<dbReference type="PATRIC" id="fig|1396.539.peg.5230"/>
<accession>A0A164HTH9</accession>
<comment type="caution">
    <text evidence="1">The sequence shown here is derived from an EMBL/GenBank/DDBJ whole genome shotgun (WGS) entry which is preliminary data.</text>
</comment>
<protein>
    <recommendedName>
        <fullName evidence="3">Group-specific protein</fullName>
    </recommendedName>
</protein>
<organism evidence="1 2">
    <name type="scientific">Bacillus cereus</name>
    <dbReference type="NCBI Taxonomy" id="1396"/>
    <lineage>
        <taxon>Bacteria</taxon>
        <taxon>Bacillati</taxon>
        <taxon>Bacillota</taxon>
        <taxon>Bacilli</taxon>
        <taxon>Bacillales</taxon>
        <taxon>Bacillaceae</taxon>
        <taxon>Bacillus</taxon>
        <taxon>Bacillus cereus group</taxon>
    </lineage>
</organism>
<reference evidence="1 2" key="1">
    <citation type="submission" date="2015-09" db="EMBL/GenBank/DDBJ databases">
        <title>Bacillus cereus food isolates.</title>
        <authorList>
            <person name="Boekhorst J."/>
        </authorList>
    </citation>
    <scope>NUCLEOTIDE SEQUENCE [LARGE SCALE GENOMIC DNA]</scope>
    <source>
        <strain evidence="1 2">B4082</strain>
    </source>
</reference>
<gene>
    <name evidence="1" type="ORF">B4082_0639</name>
</gene>
<sequence length="125" mass="13828">MPKGTQILTTGLLRKSDDTAFATVDVVNLDPNNQRTVTVRMIDWSSGSPIDLLMFDPSTQILPPNRAVSFRSQPLFPTIRLYEVRIIHPEDDDVVTNVFGIGGSINSPAEGNTVLQHDLVKIKLK</sequence>